<comment type="caution">
    <text evidence="3">The sequence shown here is derived from an EMBL/GenBank/DDBJ whole genome shotgun (WGS) entry which is preliminary data.</text>
</comment>
<feature type="compositionally biased region" description="Polar residues" evidence="1">
    <location>
        <begin position="83"/>
        <end position="112"/>
    </location>
</feature>
<evidence type="ECO:0000256" key="2">
    <source>
        <dbReference type="SAM" id="Phobius"/>
    </source>
</evidence>
<evidence type="ECO:0000256" key="1">
    <source>
        <dbReference type="SAM" id="MobiDB-lite"/>
    </source>
</evidence>
<keyword evidence="2" id="KW-0812">Transmembrane</keyword>
<evidence type="ECO:0000313" key="3">
    <source>
        <dbReference type="EMBL" id="MBW0489768.1"/>
    </source>
</evidence>
<dbReference type="Proteomes" id="UP000765509">
    <property type="component" value="Unassembled WGS sequence"/>
</dbReference>
<keyword evidence="2" id="KW-0472">Membrane</keyword>
<reference evidence="3" key="1">
    <citation type="submission" date="2021-03" db="EMBL/GenBank/DDBJ databases">
        <title>Draft genome sequence of rust myrtle Austropuccinia psidii MF-1, a brazilian biotype.</title>
        <authorList>
            <person name="Quecine M.C."/>
            <person name="Pachon D.M.R."/>
            <person name="Bonatelli M.L."/>
            <person name="Correr F.H."/>
            <person name="Franceschini L.M."/>
            <person name="Leite T.F."/>
            <person name="Margarido G.R.A."/>
            <person name="Almeida C.A."/>
            <person name="Ferrarezi J.A."/>
            <person name="Labate C.A."/>
        </authorList>
    </citation>
    <scope>NUCLEOTIDE SEQUENCE</scope>
    <source>
        <strain evidence="3">MF-1</strain>
    </source>
</reference>
<protein>
    <submittedName>
        <fullName evidence="3">Uncharacterized protein</fullName>
    </submittedName>
</protein>
<feature type="compositionally biased region" description="Low complexity" evidence="1">
    <location>
        <begin position="7"/>
        <end position="27"/>
    </location>
</feature>
<accession>A0A9Q3CTL6</accession>
<name>A0A9Q3CTL6_9BASI</name>
<evidence type="ECO:0000313" key="4">
    <source>
        <dbReference type="Proteomes" id="UP000765509"/>
    </source>
</evidence>
<feature type="compositionally biased region" description="Low complexity" evidence="1">
    <location>
        <begin position="113"/>
        <end position="127"/>
    </location>
</feature>
<feature type="transmembrane region" description="Helical" evidence="2">
    <location>
        <begin position="157"/>
        <end position="179"/>
    </location>
</feature>
<keyword evidence="2" id="KW-1133">Transmembrane helix</keyword>
<dbReference type="EMBL" id="AVOT02010252">
    <property type="protein sequence ID" value="MBW0489768.1"/>
    <property type="molecule type" value="Genomic_DNA"/>
</dbReference>
<organism evidence="3 4">
    <name type="scientific">Austropuccinia psidii MF-1</name>
    <dbReference type="NCBI Taxonomy" id="1389203"/>
    <lineage>
        <taxon>Eukaryota</taxon>
        <taxon>Fungi</taxon>
        <taxon>Dikarya</taxon>
        <taxon>Basidiomycota</taxon>
        <taxon>Pucciniomycotina</taxon>
        <taxon>Pucciniomycetes</taxon>
        <taxon>Pucciniales</taxon>
        <taxon>Sphaerophragmiaceae</taxon>
        <taxon>Austropuccinia</taxon>
    </lineage>
</organism>
<keyword evidence="4" id="KW-1185">Reference proteome</keyword>
<sequence>MASRDITASSTLSSSTPSPTPAALAPSINPPHNSQTTSATAPTSPTPTAVSSPNISVMKSPEMTFSSTLTSSISVASVIPTGLSSPHHNTPQTSSPVSLIPPYSSSHPAQGVSTSSSSEAEQSLSASPMSTVASIPPPETSGVYESDISYHPHQRPLYGWILPSILAFLFTLATVALILRQRRIKKREGKPPSHVIDLENSTSSLSFNKSVLDSFFSDSALVEEKPTKSNMNFQSHELTNSFTSQPPKRLDIPKKLITSTRAERSSRRRDSILPGLLWNQNNSPRLLSPCSTRRDSILPALLWNQNKSSHLMSPGSQGPVPMRSIPYIPQRTRQFL</sequence>
<feature type="region of interest" description="Disordered" evidence="1">
    <location>
        <begin position="1"/>
        <end position="55"/>
    </location>
</feature>
<dbReference type="AlphaFoldDB" id="A0A9Q3CTL6"/>
<gene>
    <name evidence="3" type="ORF">O181_029483</name>
</gene>
<feature type="compositionally biased region" description="Low complexity" evidence="1">
    <location>
        <begin position="36"/>
        <end position="53"/>
    </location>
</feature>
<feature type="region of interest" description="Disordered" evidence="1">
    <location>
        <begin position="83"/>
        <end position="135"/>
    </location>
</feature>
<proteinExistence type="predicted"/>